<feature type="transmembrane region" description="Helical" evidence="2">
    <location>
        <begin position="52"/>
        <end position="70"/>
    </location>
</feature>
<accession>A0A1G9XI61</accession>
<proteinExistence type="predicted"/>
<feature type="compositionally biased region" description="Basic and acidic residues" evidence="1">
    <location>
        <begin position="245"/>
        <end position="266"/>
    </location>
</feature>
<dbReference type="EMBL" id="FNIA01000010">
    <property type="protein sequence ID" value="SDM95925.1"/>
    <property type="molecule type" value="Genomic_DNA"/>
</dbReference>
<name>A0A1G9XI61_9EURY</name>
<dbReference type="STRING" id="996166.SAMN05192554_110121"/>
<dbReference type="RefSeq" id="WP_089733724.1">
    <property type="nucleotide sequence ID" value="NZ_FNIA01000010.1"/>
</dbReference>
<keyword evidence="2" id="KW-0472">Membrane</keyword>
<evidence type="ECO:0000256" key="1">
    <source>
        <dbReference type="SAM" id="MobiDB-lite"/>
    </source>
</evidence>
<dbReference type="AlphaFoldDB" id="A0A1G9XI61"/>
<feature type="region of interest" description="Disordered" evidence="1">
    <location>
        <begin position="230"/>
        <end position="277"/>
    </location>
</feature>
<reference evidence="3 4" key="1">
    <citation type="submission" date="2016-10" db="EMBL/GenBank/DDBJ databases">
        <authorList>
            <person name="de Groot N.N."/>
        </authorList>
    </citation>
    <scope>NUCLEOTIDE SEQUENCE [LARGE SCALE GENOMIC DNA]</scope>
    <source>
        <strain evidence="4">EB21,IBRC-M 10013,KCTC 4048</strain>
    </source>
</reference>
<dbReference type="OrthoDB" id="351168at2157"/>
<evidence type="ECO:0000256" key="2">
    <source>
        <dbReference type="SAM" id="Phobius"/>
    </source>
</evidence>
<keyword evidence="2" id="KW-1133">Transmembrane helix</keyword>
<sequence>MSDRYRPTFASRWDYAFYLLAEYKVPITLTVLAVGVWAAWAVETVPSPPPALVNFAAPVAILAIPAYAVGDRLAKWLDPHEWIKVGVADPGTVDGDNFEHSTYDGKGVAPDLWQEKTVTGYRPLRPDDGTFDAVVTAFEYYDDIDELEVRGCEQAELEPSEAWESATRVDEIYEHHHRVKRAYSQLKSTVHSYATQVHDATLLLAAAEDEKANVAPEVEIQELIDEMEREVEDLPEAPAPDDDGQWLREAKGDLGDLDPLDDHDQMTDAVADGGENP</sequence>
<evidence type="ECO:0000313" key="3">
    <source>
        <dbReference type="EMBL" id="SDM95925.1"/>
    </source>
</evidence>
<dbReference type="Proteomes" id="UP000199370">
    <property type="component" value="Unassembled WGS sequence"/>
</dbReference>
<protein>
    <submittedName>
        <fullName evidence="3">Uncharacterized protein</fullName>
    </submittedName>
</protein>
<keyword evidence="4" id="KW-1185">Reference proteome</keyword>
<evidence type="ECO:0000313" key="4">
    <source>
        <dbReference type="Proteomes" id="UP000199370"/>
    </source>
</evidence>
<organism evidence="3 4">
    <name type="scientific">Haloarchaeobius iranensis</name>
    <dbReference type="NCBI Taxonomy" id="996166"/>
    <lineage>
        <taxon>Archaea</taxon>
        <taxon>Methanobacteriati</taxon>
        <taxon>Methanobacteriota</taxon>
        <taxon>Stenosarchaea group</taxon>
        <taxon>Halobacteria</taxon>
        <taxon>Halobacteriales</taxon>
        <taxon>Halorubellaceae</taxon>
        <taxon>Haloarchaeobius</taxon>
    </lineage>
</organism>
<feature type="compositionally biased region" description="Acidic residues" evidence="1">
    <location>
        <begin position="230"/>
        <end position="244"/>
    </location>
</feature>
<feature type="transmembrane region" description="Helical" evidence="2">
    <location>
        <begin position="21"/>
        <end position="40"/>
    </location>
</feature>
<gene>
    <name evidence="3" type="ORF">SAMN05192554_110121</name>
</gene>
<keyword evidence="2" id="KW-0812">Transmembrane</keyword>